<dbReference type="SFLD" id="SFLDG01129">
    <property type="entry name" value="C1.5:_HAD__Beta-PGM__Phosphata"/>
    <property type="match status" value="1"/>
</dbReference>
<dbReference type="PANTHER" id="PTHR43316:SF3">
    <property type="entry name" value="HALOACID DEHALOGENASE, TYPE II (AFU_ORTHOLOGUE AFUA_2G07750)-RELATED"/>
    <property type="match status" value="1"/>
</dbReference>
<keyword evidence="2" id="KW-0378">Hydrolase</keyword>
<dbReference type="RefSeq" id="WP_076558438.1">
    <property type="nucleotide sequence ID" value="NZ_FTOC01000004.1"/>
</dbReference>
<dbReference type="InterPro" id="IPR036412">
    <property type="entry name" value="HAD-like_sf"/>
</dbReference>
<dbReference type="SFLD" id="SFLDF00045">
    <property type="entry name" value="2-haloacid_dehalogenase"/>
    <property type="match status" value="1"/>
</dbReference>
<evidence type="ECO:0000256" key="1">
    <source>
        <dbReference type="ARBA" id="ARBA00008106"/>
    </source>
</evidence>
<reference evidence="4" key="1">
    <citation type="submission" date="2017-01" db="EMBL/GenBank/DDBJ databases">
        <authorList>
            <person name="Varghese N."/>
            <person name="Submissions S."/>
        </authorList>
    </citation>
    <scope>NUCLEOTIDE SEQUENCE [LARGE SCALE GENOMIC DNA]</scope>
    <source>
        <strain evidence="4">DSM 23127</strain>
    </source>
</reference>
<evidence type="ECO:0000313" key="3">
    <source>
        <dbReference type="EMBL" id="SIS46033.1"/>
    </source>
</evidence>
<dbReference type="CDD" id="cd02588">
    <property type="entry name" value="HAD_L2-DEX"/>
    <property type="match status" value="1"/>
</dbReference>
<dbReference type="InterPro" id="IPR023214">
    <property type="entry name" value="HAD_sf"/>
</dbReference>
<dbReference type="NCBIfam" id="TIGR01493">
    <property type="entry name" value="HAD-SF-IA-v2"/>
    <property type="match status" value="1"/>
</dbReference>
<dbReference type="InterPro" id="IPR023198">
    <property type="entry name" value="PGP-like_dom2"/>
</dbReference>
<dbReference type="PRINTS" id="PR00413">
    <property type="entry name" value="HADHALOGNASE"/>
</dbReference>
<proteinExistence type="inferred from homology"/>
<dbReference type="NCBIfam" id="TIGR01428">
    <property type="entry name" value="HAD_type_II"/>
    <property type="match status" value="1"/>
</dbReference>
<evidence type="ECO:0000313" key="4">
    <source>
        <dbReference type="Proteomes" id="UP000187608"/>
    </source>
</evidence>
<evidence type="ECO:0000256" key="2">
    <source>
        <dbReference type="ARBA" id="ARBA00022801"/>
    </source>
</evidence>
<dbReference type="OrthoDB" id="264363at2"/>
<dbReference type="SUPFAM" id="SSF56784">
    <property type="entry name" value="HAD-like"/>
    <property type="match status" value="1"/>
</dbReference>
<organism evidence="3 4">
    <name type="scientific">Salimicrobium flavidum</name>
    <dbReference type="NCBI Taxonomy" id="570947"/>
    <lineage>
        <taxon>Bacteria</taxon>
        <taxon>Bacillati</taxon>
        <taxon>Bacillota</taxon>
        <taxon>Bacilli</taxon>
        <taxon>Bacillales</taxon>
        <taxon>Bacillaceae</taxon>
        <taxon>Salimicrobium</taxon>
    </lineage>
</organism>
<gene>
    <name evidence="3" type="ORF">SAMN05421687_104225</name>
</gene>
<dbReference type="InterPro" id="IPR006439">
    <property type="entry name" value="HAD-SF_hydro_IA"/>
</dbReference>
<dbReference type="Gene3D" id="1.10.150.240">
    <property type="entry name" value="Putative phosphatase, domain 2"/>
    <property type="match status" value="1"/>
</dbReference>
<dbReference type="AlphaFoldDB" id="A0A1N7J9K0"/>
<dbReference type="SFLD" id="SFLDS00003">
    <property type="entry name" value="Haloacid_Dehalogenase"/>
    <property type="match status" value="1"/>
</dbReference>
<dbReference type="SFLD" id="SFLDG01135">
    <property type="entry name" value="C1.5.6:_HAD__Beta-PGM__Phospha"/>
    <property type="match status" value="1"/>
</dbReference>
<dbReference type="InterPro" id="IPR006328">
    <property type="entry name" value="2-HAD"/>
</dbReference>
<comment type="similarity">
    <text evidence="1">Belongs to the HAD-like hydrolase superfamily. S-2-haloalkanoic acid dehalogenase family.</text>
</comment>
<protein>
    <submittedName>
        <fullName evidence="3">2-haloacid dehalogenase</fullName>
    </submittedName>
</protein>
<dbReference type="NCBIfam" id="TIGR01549">
    <property type="entry name" value="HAD-SF-IA-v1"/>
    <property type="match status" value="1"/>
</dbReference>
<dbReference type="EMBL" id="FTOC01000004">
    <property type="protein sequence ID" value="SIS46033.1"/>
    <property type="molecule type" value="Genomic_DNA"/>
</dbReference>
<sequence length="220" mass="25239">MVKALVFDAYGTLFDVHSVRDECNRWFPDKGEAISQTWRDKQLNYFFLRQLTERYKPFDQVTKEALRYACKANEATLTSEAEDALMEAYRNLELFDEVEEVLSVLGDKRLVVFSNGSPTMIDPLIQRSNISGYIDEVLSADEVKQYKPVPAAYSYAQQALGLEKEDILFMSSNPWDITGASSYGFRTAWINRNGLPKEELDIQPEVEYDSLSGLLEWKNS</sequence>
<dbReference type="Proteomes" id="UP000187608">
    <property type="component" value="Unassembled WGS sequence"/>
</dbReference>
<dbReference type="Pfam" id="PF00702">
    <property type="entry name" value="Hydrolase"/>
    <property type="match status" value="1"/>
</dbReference>
<accession>A0A1N7J9K0</accession>
<name>A0A1N7J9K0_9BACI</name>
<dbReference type="PANTHER" id="PTHR43316">
    <property type="entry name" value="HYDROLASE, HALOACID DELAHOGENASE-RELATED"/>
    <property type="match status" value="1"/>
</dbReference>
<keyword evidence="4" id="KW-1185">Reference proteome</keyword>
<dbReference type="InterPro" id="IPR051540">
    <property type="entry name" value="S-2-haloacid_dehalogenase"/>
</dbReference>
<dbReference type="Gene3D" id="3.40.50.1000">
    <property type="entry name" value="HAD superfamily/HAD-like"/>
    <property type="match status" value="1"/>
</dbReference>
<dbReference type="GO" id="GO:0019120">
    <property type="term" value="F:hydrolase activity, acting on acid halide bonds, in C-halide compounds"/>
    <property type="evidence" value="ECO:0007669"/>
    <property type="project" value="InterPro"/>
</dbReference>
<dbReference type="STRING" id="570947.SAMN05421687_104225"/>